<dbReference type="EMBL" id="ML993580">
    <property type="protein sequence ID" value="KAF2173243.1"/>
    <property type="molecule type" value="Genomic_DNA"/>
</dbReference>
<dbReference type="OrthoDB" id="3623597at2759"/>
<sequence length="635" mass="72988">MKDSKGKAISYAPLPVYAERKCAHEMGKDMVGSYYTFPMTISEDVVPKLAEMTILWQKRKNAFTVDRNAVTIGADDLLHLVAWERASPETPSYETKTTKNRESFAWASFALNIMRKYQMDCSSGHCEPVFPGADDSQAEGWRSTREDPNVYPSSCLRQLDPNNPVSTIFDPDAGERDTRHALNKIWLHINQLNTGVIGQISDEAYEGNVDTRKLMAAFWAIYSRPQPADTFRPQGVYKAKLKEVRTRYDDLRKAIAKVEPDSKKKPKLFCDTTYQVMQQANFPARDHRGREIRDRMTDQVITLREWETQHGRNFDNNWYFWFEFARERGYMVFQKSTWPPLDANRNYPWPLDPRTNQPSICQIRGVDGFTWTYDELPEDDDHGTDAWIYKPHIALCPRSFQQSQYRSYDIKTAPQPEGTHLDTMGIVALTFYHELFHFTEPVDSVDVPTKFAKRNADGSRDPRWPAEKAGYRHFDEHRTWGALQRMSLAMFERARDETMDWKQSLPIRNPESYAWFALTLAIQLVVGQDWSSGAARPAGSPHIPVTATIPGDRPPAHFIDKPTGVPIPDVSFEELFWSGVDQGENITTLENHLDPTTYDEEMTTTPRECLDAFHSSGMFSNTTFITSTRSPLKQP</sequence>
<keyword evidence="2" id="KW-1185">Reference proteome</keyword>
<proteinExistence type="predicted"/>
<evidence type="ECO:0000313" key="2">
    <source>
        <dbReference type="Proteomes" id="UP000799537"/>
    </source>
</evidence>
<name>A0A6A6D2C8_ZASCE</name>
<protein>
    <submittedName>
        <fullName evidence="1">Uncharacterized protein</fullName>
    </submittedName>
</protein>
<dbReference type="AlphaFoldDB" id="A0A6A6D2C8"/>
<gene>
    <name evidence="1" type="ORF">M409DRAFT_49716</name>
</gene>
<evidence type="ECO:0000313" key="1">
    <source>
        <dbReference type="EMBL" id="KAF2173243.1"/>
    </source>
</evidence>
<dbReference type="Proteomes" id="UP000799537">
    <property type="component" value="Unassembled WGS sequence"/>
</dbReference>
<reference evidence="1" key="1">
    <citation type="journal article" date="2020" name="Stud. Mycol.">
        <title>101 Dothideomycetes genomes: a test case for predicting lifestyles and emergence of pathogens.</title>
        <authorList>
            <person name="Haridas S."/>
            <person name="Albert R."/>
            <person name="Binder M."/>
            <person name="Bloem J."/>
            <person name="Labutti K."/>
            <person name="Salamov A."/>
            <person name="Andreopoulos B."/>
            <person name="Baker S."/>
            <person name="Barry K."/>
            <person name="Bills G."/>
            <person name="Bluhm B."/>
            <person name="Cannon C."/>
            <person name="Castanera R."/>
            <person name="Culley D."/>
            <person name="Daum C."/>
            <person name="Ezra D."/>
            <person name="Gonzalez J."/>
            <person name="Henrissat B."/>
            <person name="Kuo A."/>
            <person name="Liang C."/>
            <person name="Lipzen A."/>
            <person name="Lutzoni F."/>
            <person name="Magnuson J."/>
            <person name="Mondo S."/>
            <person name="Nolan M."/>
            <person name="Ohm R."/>
            <person name="Pangilinan J."/>
            <person name="Park H.-J."/>
            <person name="Ramirez L."/>
            <person name="Alfaro M."/>
            <person name="Sun H."/>
            <person name="Tritt A."/>
            <person name="Yoshinaga Y."/>
            <person name="Zwiers L.-H."/>
            <person name="Turgeon B."/>
            <person name="Goodwin S."/>
            <person name="Spatafora J."/>
            <person name="Crous P."/>
            <person name="Grigoriev I."/>
        </authorList>
    </citation>
    <scope>NUCLEOTIDE SEQUENCE</scope>
    <source>
        <strain evidence="1">ATCC 36951</strain>
    </source>
</reference>
<organism evidence="1 2">
    <name type="scientific">Zasmidium cellare ATCC 36951</name>
    <dbReference type="NCBI Taxonomy" id="1080233"/>
    <lineage>
        <taxon>Eukaryota</taxon>
        <taxon>Fungi</taxon>
        <taxon>Dikarya</taxon>
        <taxon>Ascomycota</taxon>
        <taxon>Pezizomycotina</taxon>
        <taxon>Dothideomycetes</taxon>
        <taxon>Dothideomycetidae</taxon>
        <taxon>Mycosphaerellales</taxon>
        <taxon>Mycosphaerellaceae</taxon>
        <taxon>Zasmidium</taxon>
    </lineage>
</organism>
<accession>A0A6A6D2C8</accession>
<dbReference type="RefSeq" id="XP_033674132.1">
    <property type="nucleotide sequence ID" value="XM_033811321.1"/>
</dbReference>
<dbReference type="GeneID" id="54564593"/>